<organism evidence="1 2">
    <name type="scientific">Pelagibacterium lentulum</name>
    <dbReference type="NCBI Taxonomy" id="2029865"/>
    <lineage>
        <taxon>Bacteria</taxon>
        <taxon>Pseudomonadati</taxon>
        <taxon>Pseudomonadota</taxon>
        <taxon>Alphaproteobacteria</taxon>
        <taxon>Hyphomicrobiales</taxon>
        <taxon>Devosiaceae</taxon>
        <taxon>Pelagibacterium</taxon>
    </lineage>
</organism>
<evidence type="ECO:0000313" key="1">
    <source>
        <dbReference type="EMBL" id="GGA55697.1"/>
    </source>
</evidence>
<name>A0A916VZL3_9HYPH</name>
<comment type="caution">
    <text evidence="1">The sequence shown here is derived from an EMBL/GenBank/DDBJ whole genome shotgun (WGS) entry which is preliminary data.</text>
</comment>
<protein>
    <submittedName>
        <fullName evidence="1">Uncharacterized protein</fullName>
    </submittedName>
</protein>
<gene>
    <name evidence="1" type="ORF">GCM10011499_27290</name>
</gene>
<keyword evidence="2" id="KW-1185">Reference proteome</keyword>
<dbReference type="Proteomes" id="UP000596977">
    <property type="component" value="Unassembled WGS sequence"/>
</dbReference>
<proteinExistence type="predicted"/>
<dbReference type="AlphaFoldDB" id="A0A916VZL3"/>
<accession>A0A916VZL3</accession>
<dbReference type="OrthoDB" id="9809513at2"/>
<dbReference type="EMBL" id="BMKB01000004">
    <property type="protein sequence ID" value="GGA55697.1"/>
    <property type="molecule type" value="Genomic_DNA"/>
</dbReference>
<evidence type="ECO:0000313" key="2">
    <source>
        <dbReference type="Proteomes" id="UP000596977"/>
    </source>
</evidence>
<dbReference type="RefSeq" id="WP_127072189.1">
    <property type="nucleotide sequence ID" value="NZ_BMKB01000004.1"/>
</dbReference>
<sequence>MSTSRTTFPFPTSDAAFEAEQEERQLALEYLADAWNAADSDGVDKQALAHAALFAAIATLVDDYGEESVANLIGEIPERVSNGEYTLNRVLQ</sequence>
<reference evidence="1 2" key="1">
    <citation type="journal article" date="2014" name="Int. J. Syst. Evol. Microbiol.">
        <title>Complete genome sequence of Corynebacterium casei LMG S-19264T (=DSM 44701T), isolated from a smear-ripened cheese.</title>
        <authorList>
            <consortium name="US DOE Joint Genome Institute (JGI-PGF)"/>
            <person name="Walter F."/>
            <person name="Albersmeier A."/>
            <person name="Kalinowski J."/>
            <person name="Ruckert C."/>
        </authorList>
    </citation>
    <scope>NUCLEOTIDE SEQUENCE [LARGE SCALE GENOMIC DNA]</scope>
    <source>
        <strain evidence="1 2">CGMCC 1.15896</strain>
    </source>
</reference>